<sequence length="226" mass="24884">MSVMPMRASRYVSYHGHAKSRVRRYATPHEVGPAAKCLGAHVLFVRHDKDPAARVQAGEHGPALQRLWVAGVSRRLRGRRRRDVAVFSVGIGVTAAPGNRSSAVETGAVPEETRDETLRPQEAIAQEEVEGQEPGRVADLLAHRAHEVRELPADEHVLYGGCLDQVFGSQPVTARVNEPGLPAERCREGPRELDVFAWQELRREGGRADFGKNPRGELVVGSARMR</sequence>
<name>E3R0R4_COLGM</name>
<evidence type="ECO:0000313" key="2">
    <source>
        <dbReference type="Proteomes" id="UP000008782"/>
    </source>
</evidence>
<keyword evidence="2" id="KW-1185">Reference proteome</keyword>
<dbReference type="VEuPathDB" id="FungiDB:GLRG_11851"/>
<proteinExistence type="predicted"/>
<protein>
    <submittedName>
        <fullName evidence="1">Uncharacterized protein</fullName>
    </submittedName>
</protein>
<dbReference type="Proteomes" id="UP000008782">
    <property type="component" value="Unassembled WGS sequence"/>
</dbReference>
<accession>E3R0R4</accession>
<dbReference type="RefSeq" id="XP_008100722.1">
    <property type="nucleotide sequence ID" value="XM_008102531.1"/>
</dbReference>
<evidence type="ECO:0000313" key="1">
    <source>
        <dbReference type="EMBL" id="EFQ36702.1"/>
    </source>
</evidence>
<organism evidence="2">
    <name type="scientific">Colletotrichum graminicola (strain M1.001 / M2 / FGSC 10212)</name>
    <name type="common">Maize anthracnose fungus</name>
    <name type="synonym">Glomerella graminicola</name>
    <dbReference type="NCBI Taxonomy" id="645133"/>
    <lineage>
        <taxon>Eukaryota</taxon>
        <taxon>Fungi</taxon>
        <taxon>Dikarya</taxon>
        <taxon>Ascomycota</taxon>
        <taxon>Pezizomycotina</taxon>
        <taxon>Sordariomycetes</taxon>
        <taxon>Hypocreomycetidae</taxon>
        <taxon>Glomerellales</taxon>
        <taxon>Glomerellaceae</taxon>
        <taxon>Colletotrichum</taxon>
        <taxon>Colletotrichum graminicola species complex</taxon>
    </lineage>
</organism>
<dbReference type="AlphaFoldDB" id="E3R0R4"/>
<dbReference type="GeneID" id="24417214"/>
<dbReference type="EMBL" id="GG697478">
    <property type="protein sequence ID" value="EFQ36702.1"/>
    <property type="molecule type" value="Genomic_DNA"/>
</dbReference>
<gene>
    <name evidence="1" type="ORF">GLRG_11851</name>
</gene>
<reference evidence="2" key="1">
    <citation type="journal article" date="2012" name="Nat. Genet.">
        <title>Lifestyle transitions in plant pathogenic Colletotrichum fungi deciphered by genome and transcriptome analyses.</title>
        <authorList>
            <person name="O'Connell R.J."/>
            <person name="Thon M.R."/>
            <person name="Hacquard S."/>
            <person name="Amyotte S.G."/>
            <person name="Kleemann J."/>
            <person name="Torres M.F."/>
            <person name="Damm U."/>
            <person name="Buiate E.A."/>
            <person name="Epstein L."/>
            <person name="Alkan N."/>
            <person name="Altmueller J."/>
            <person name="Alvarado-Balderrama L."/>
            <person name="Bauser C.A."/>
            <person name="Becker C."/>
            <person name="Birren B.W."/>
            <person name="Chen Z."/>
            <person name="Choi J."/>
            <person name="Crouch J.A."/>
            <person name="Duvick J.P."/>
            <person name="Farman M.A."/>
            <person name="Gan P."/>
            <person name="Heiman D."/>
            <person name="Henrissat B."/>
            <person name="Howard R.J."/>
            <person name="Kabbage M."/>
            <person name="Koch C."/>
            <person name="Kracher B."/>
            <person name="Kubo Y."/>
            <person name="Law A.D."/>
            <person name="Lebrun M.-H."/>
            <person name="Lee Y.-H."/>
            <person name="Miyara I."/>
            <person name="Moore N."/>
            <person name="Neumann U."/>
            <person name="Nordstroem K."/>
            <person name="Panaccione D.G."/>
            <person name="Panstruga R."/>
            <person name="Place M."/>
            <person name="Proctor R.H."/>
            <person name="Prusky D."/>
            <person name="Rech G."/>
            <person name="Reinhardt R."/>
            <person name="Rollins J.A."/>
            <person name="Rounsley S."/>
            <person name="Schardl C.L."/>
            <person name="Schwartz D.C."/>
            <person name="Shenoy N."/>
            <person name="Shirasu K."/>
            <person name="Sikhakolli U.R."/>
            <person name="Stueber K."/>
            <person name="Sukno S.A."/>
            <person name="Sweigard J.A."/>
            <person name="Takano Y."/>
            <person name="Takahara H."/>
            <person name="Trail F."/>
            <person name="van der Does H.C."/>
            <person name="Voll L.M."/>
            <person name="Will I."/>
            <person name="Young S."/>
            <person name="Zeng Q."/>
            <person name="Zhang J."/>
            <person name="Zhou S."/>
            <person name="Dickman M.B."/>
            <person name="Schulze-Lefert P."/>
            <person name="Ver Loren van Themaat E."/>
            <person name="Ma L.-J."/>
            <person name="Vaillancourt L.J."/>
        </authorList>
    </citation>
    <scope>NUCLEOTIDE SEQUENCE [LARGE SCALE GENOMIC DNA]</scope>
    <source>
        <strain evidence="2">M1.001 / M2 / FGSC 10212</strain>
    </source>
</reference>
<dbReference type="HOGENOM" id="CLU_1224681_0_0_1"/>